<feature type="compositionally biased region" description="Basic and acidic residues" evidence="11">
    <location>
        <begin position="420"/>
        <end position="434"/>
    </location>
</feature>
<feature type="compositionally biased region" description="Pro residues" evidence="11">
    <location>
        <begin position="285"/>
        <end position="297"/>
    </location>
</feature>
<dbReference type="Pfam" id="PF00069">
    <property type="entry name" value="Pkinase"/>
    <property type="match status" value="1"/>
</dbReference>
<keyword evidence="14" id="KW-1185">Reference proteome</keyword>
<dbReference type="GO" id="GO:0004674">
    <property type="term" value="F:protein serine/threonine kinase activity"/>
    <property type="evidence" value="ECO:0007669"/>
    <property type="project" value="UniProtKB-KW"/>
</dbReference>
<comment type="caution">
    <text evidence="13">The sequence shown here is derived from an EMBL/GenBank/DDBJ whole genome shotgun (WGS) entry which is preliminary data.</text>
</comment>
<feature type="compositionally biased region" description="Low complexity" evidence="11">
    <location>
        <begin position="321"/>
        <end position="335"/>
    </location>
</feature>
<evidence type="ECO:0000256" key="10">
    <source>
        <dbReference type="PROSITE-ProRule" id="PRU10141"/>
    </source>
</evidence>
<feature type="compositionally biased region" description="Low complexity" evidence="11">
    <location>
        <begin position="371"/>
        <end position="396"/>
    </location>
</feature>
<feature type="binding site" evidence="10">
    <location>
        <position position="48"/>
    </location>
    <ligand>
        <name>ATP</name>
        <dbReference type="ChEBI" id="CHEBI:30616"/>
    </ligand>
</feature>
<feature type="domain" description="Protein kinase" evidence="12">
    <location>
        <begin position="19"/>
        <end position="276"/>
    </location>
</feature>
<keyword evidence="3" id="KW-0723">Serine/threonine-protein kinase</keyword>
<accession>A0A919M1E5</accession>
<evidence type="ECO:0000313" key="13">
    <source>
        <dbReference type="EMBL" id="GID66110.1"/>
    </source>
</evidence>
<keyword evidence="7 10" id="KW-0067">ATP-binding</keyword>
<evidence type="ECO:0000256" key="6">
    <source>
        <dbReference type="ARBA" id="ARBA00022777"/>
    </source>
</evidence>
<dbReference type="InterPro" id="IPR000719">
    <property type="entry name" value="Prot_kinase_dom"/>
</dbReference>
<dbReference type="InterPro" id="IPR011009">
    <property type="entry name" value="Kinase-like_dom_sf"/>
</dbReference>
<evidence type="ECO:0000259" key="12">
    <source>
        <dbReference type="PROSITE" id="PS50011"/>
    </source>
</evidence>
<comment type="similarity">
    <text evidence="1">Belongs to the protein kinase superfamily. NEK Ser/Thr protein kinase family. NIMA subfamily.</text>
</comment>
<name>A0A919M1E5_9ACTN</name>
<dbReference type="SUPFAM" id="SSF56112">
    <property type="entry name" value="Protein kinase-like (PK-like)"/>
    <property type="match status" value="1"/>
</dbReference>
<dbReference type="Proteomes" id="UP000619479">
    <property type="component" value="Unassembled WGS sequence"/>
</dbReference>
<evidence type="ECO:0000256" key="5">
    <source>
        <dbReference type="ARBA" id="ARBA00022741"/>
    </source>
</evidence>
<organism evidence="13 14">
    <name type="scientific">Actinoplanes cyaneus</name>
    <dbReference type="NCBI Taxonomy" id="52696"/>
    <lineage>
        <taxon>Bacteria</taxon>
        <taxon>Bacillati</taxon>
        <taxon>Actinomycetota</taxon>
        <taxon>Actinomycetes</taxon>
        <taxon>Micromonosporales</taxon>
        <taxon>Micromonosporaceae</taxon>
        <taxon>Actinoplanes</taxon>
    </lineage>
</organism>
<dbReference type="EMBL" id="BOMH01000030">
    <property type="protein sequence ID" value="GID66110.1"/>
    <property type="molecule type" value="Genomic_DNA"/>
</dbReference>
<comment type="catalytic activity">
    <reaction evidence="9">
        <text>L-seryl-[protein] + ATP = O-phospho-L-seryl-[protein] + ADP + H(+)</text>
        <dbReference type="Rhea" id="RHEA:17989"/>
        <dbReference type="Rhea" id="RHEA-COMP:9863"/>
        <dbReference type="Rhea" id="RHEA-COMP:11604"/>
        <dbReference type="ChEBI" id="CHEBI:15378"/>
        <dbReference type="ChEBI" id="CHEBI:29999"/>
        <dbReference type="ChEBI" id="CHEBI:30616"/>
        <dbReference type="ChEBI" id="CHEBI:83421"/>
        <dbReference type="ChEBI" id="CHEBI:456216"/>
        <dbReference type="EC" id="2.7.11.1"/>
    </reaction>
</comment>
<dbReference type="PROSITE" id="PS00107">
    <property type="entry name" value="PROTEIN_KINASE_ATP"/>
    <property type="match status" value="1"/>
</dbReference>
<evidence type="ECO:0000256" key="4">
    <source>
        <dbReference type="ARBA" id="ARBA00022679"/>
    </source>
</evidence>
<feature type="region of interest" description="Disordered" evidence="11">
    <location>
        <begin position="282"/>
        <end position="335"/>
    </location>
</feature>
<evidence type="ECO:0000256" key="8">
    <source>
        <dbReference type="ARBA" id="ARBA00047899"/>
    </source>
</evidence>
<evidence type="ECO:0000256" key="11">
    <source>
        <dbReference type="SAM" id="MobiDB-lite"/>
    </source>
</evidence>
<evidence type="ECO:0000256" key="2">
    <source>
        <dbReference type="ARBA" id="ARBA00012513"/>
    </source>
</evidence>
<dbReference type="InterPro" id="IPR008271">
    <property type="entry name" value="Ser/Thr_kinase_AS"/>
</dbReference>
<dbReference type="EC" id="2.7.11.1" evidence="2"/>
<reference evidence="13" key="1">
    <citation type="submission" date="2021-01" db="EMBL/GenBank/DDBJ databases">
        <title>Whole genome shotgun sequence of Actinoplanes cyaneus NBRC 14990.</title>
        <authorList>
            <person name="Komaki H."/>
            <person name="Tamura T."/>
        </authorList>
    </citation>
    <scope>NUCLEOTIDE SEQUENCE</scope>
    <source>
        <strain evidence="13">NBRC 14990</strain>
    </source>
</reference>
<keyword evidence="4" id="KW-0808">Transferase</keyword>
<dbReference type="InterPro" id="IPR017441">
    <property type="entry name" value="Protein_kinase_ATP_BS"/>
</dbReference>
<evidence type="ECO:0000256" key="9">
    <source>
        <dbReference type="ARBA" id="ARBA00048679"/>
    </source>
</evidence>
<protein>
    <recommendedName>
        <fullName evidence="2">non-specific serine/threonine protein kinase</fullName>
        <ecNumber evidence="2">2.7.11.1</ecNumber>
    </recommendedName>
</protein>
<sequence>MQDSTDSEPLAGRSVGSSYRLVKPIGQGATGTVWEGVESATGEPVAVKLLHESLLRQPRLVTRFVQERTILLMLRHRNVVRVRDLFSVGETLGLVMDLVAGGSLRGHLERVRTVPPAEAARLAAQVADALAEAHELGIIHRDLKPDNILVLQRDGRLDTRLTDFGIARILNVPSMTTPNAVVGTPHYMAPEAFHGATPSPATDVYALGVLLYELVSGQPPYLSDSVPELMRMHAEGRPERRDGIPDELWKLIRSCLSAKSRQRPAAPSLVRELRMLARKLDGVPALPPPEAPRLPPADPDDMAVDPPELRRAVQPPRPGRHAVAPPARRPRNAAPGHRWIRSSATAAILAGVLLATGVTTSVRRLAPDQGAARPTPTAAPSSHPVPAAAPASARHAAPSKKPRSKAASPTRKPIRVRTKPAVETRKPHPERDVRGPWQCAPGLMIDLATRSPLAPRPCHSLGRTVQFQASLTAPAGGRARIEVTLRDADTGRTVAGPATCDGLAFTQGSMTRECGPAGAAPRRGRNYTVVMAFRYERDGRTATSTARGRVFQW</sequence>
<evidence type="ECO:0000256" key="3">
    <source>
        <dbReference type="ARBA" id="ARBA00022527"/>
    </source>
</evidence>
<dbReference type="PANTHER" id="PTHR43671:SF98">
    <property type="entry name" value="SERINE_THREONINE-PROTEIN KINASE NEK11"/>
    <property type="match status" value="1"/>
</dbReference>
<dbReference type="RefSeq" id="WP_203742604.1">
    <property type="nucleotide sequence ID" value="NZ_BOMH01000030.1"/>
</dbReference>
<gene>
    <name evidence="13" type="ORF">Acy02nite_39910</name>
</gene>
<evidence type="ECO:0000313" key="14">
    <source>
        <dbReference type="Proteomes" id="UP000619479"/>
    </source>
</evidence>
<feature type="region of interest" description="Disordered" evidence="11">
    <location>
        <begin position="368"/>
        <end position="437"/>
    </location>
</feature>
<dbReference type="AlphaFoldDB" id="A0A919M1E5"/>
<dbReference type="PANTHER" id="PTHR43671">
    <property type="entry name" value="SERINE/THREONINE-PROTEIN KINASE NEK"/>
    <property type="match status" value="1"/>
</dbReference>
<evidence type="ECO:0000256" key="7">
    <source>
        <dbReference type="ARBA" id="ARBA00022840"/>
    </source>
</evidence>
<dbReference type="PROSITE" id="PS00108">
    <property type="entry name" value="PROTEIN_KINASE_ST"/>
    <property type="match status" value="1"/>
</dbReference>
<comment type="catalytic activity">
    <reaction evidence="8">
        <text>L-threonyl-[protein] + ATP = O-phospho-L-threonyl-[protein] + ADP + H(+)</text>
        <dbReference type="Rhea" id="RHEA:46608"/>
        <dbReference type="Rhea" id="RHEA-COMP:11060"/>
        <dbReference type="Rhea" id="RHEA-COMP:11605"/>
        <dbReference type="ChEBI" id="CHEBI:15378"/>
        <dbReference type="ChEBI" id="CHEBI:30013"/>
        <dbReference type="ChEBI" id="CHEBI:30616"/>
        <dbReference type="ChEBI" id="CHEBI:61977"/>
        <dbReference type="ChEBI" id="CHEBI:456216"/>
        <dbReference type="EC" id="2.7.11.1"/>
    </reaction>
</comment>
<keyword evidence="6" id="KW-0418">Kinase</keyword>
<proteinExistence type="inferred from homology"/>
<dbReference type="InterPro" id="IPR050660">
    <property type="entry name" value="NEK_Ser/Thr_kinase"/>
</dbReference>
<dbReference type="PROSITE" id="PS50011">
    <property type="entry name" value="PROTEIN_KINASE_DOM"/>
    <property type="match status" value="1"/>
</dbReference>
<keyword evidence="5 10" id="KW-0547">Nucleotide-binding</keyword>
<dbReference type="GO" id="GO:0005524">
    <property type="term" value="F:ATP binding"/>
    <property type="evidence" value="ECO:0007669"/>
    <property type="project" value="UniProtKB-UniRule"/>
</dbReference>
<dbReference type="CDD" id="cd14014">
    <property type="entry name" value="STKc_PknB_like"/>
    <property type="match status" value="1"/>
</dbReference>
<evidence type="ECO:0000256" key="1">
    <source>
        <dbReference type="ARBA" id="ARBA00010886"/>
    </source>
</evidence>
<dbReference type="Gene3D" id="1.10.510.10">
    <property type="entry name" value="Transferase(Phosphotransferase) domain 1"/>
    <property type="match status" value="1"/>
</dbReference>
<dbReference type="SMART" id="SM00220">
    <property type="entry name" value="S_TKc"/>
    <property type="match status" value="1"/>
</dbReference>